<protein>
    <submittedName>
        <fullName evidence="1">Uncharacterized protein</fullName>
    </submittedName>
</protein>
<sequence length="180" mass="19631">MTTLHCKAQRDKKYEKVEEFRRLAPRDRIFLPINIDVVGGFKGFGGFGTGWKGRTMSSSGFVLLLHLHNIQKQNPYLKGSQRARATITANVTTTTTATATTTNIATITATTATTTATATIAATAIATIITTAPATTALTTAHTAPFDPLDNSMYQNNNLSEEISKLFSPLKTMKREQKEY</sequence>
<gene>
    <name evidence="1" type="ORF">RhiirA1_444398</name>
</gene>
<comment type="caution">
    <text evidence="1">The sequence shown here is derived from an EMBL/GenBank/DDBJ whole genome shotgun (WGS) entry which is preliminary data.</text>
</comment>
<dbReference type="AlphaFoldDB" id="A0A2I1EH93"/>
<reference evidence="1 2" key="1">
    <citation type="submission" date="2017-10" db="EMBL/GenBank/DDBJ databases">
        <title>Extensive intraspecific genome diversity in a model arbuscular mycorrhizal fungus.</title>
        <authorList>
            <person name="Chen E.C.H."/>
            <person name="Morin E."/>
            <person name="Baudet D."/>
            <person name="Noel J."/>
            <person name="Ndikumana S."/>
            <person name="Charron P."/>
            <person name="St-Onge C."/>
            <person name="Giorgi J."/>
            <person name="Grigoriev I.V."/>
            <person name="Roux C."/>
            <person name="Martin F.M."/>
            <person name="Corradi N."/>
        </authorList>
    </citation>
    <scope>NUCLEOTIDE SEQUENCE [LARGE SCALE GENOMIC DNA]</scope>
    <source>
        <strain evidence="1 2">A1</strain>
    </source>
</reference>
<reference evidence="1 2" key="2">
    <citation type="submission" date="2017-10" db="EMBL/GenBank/DDBJ databases">
        <title>Genome analyses suggest a sexual origin of heterokaryosis in a supposedly ancient asexual fungus.</title>
        <authorList>
            <person name="Corradi N."/>
            <person name="Sedzielewska K."/>
            <person name="Noel J."/>
            <person name="Charron P."/>
            <person name="Farinelli L."/>
            <person name="Marton T."/>
            <person name="Kruger M."/>
            <person name="Pelin A."/>
            <person name="Brachmann A."/>
            <person name="Corradi N."/>
        </authorList>
    </citation>
    <scope>NUCLEOTIDE SEQUENCE [LARGE SCALE GENOMIC DNA]</scope>
    <source>
        <strain evidence="1 2">A1</strain>
    </source>
</reference>
<dbReference type="VEuPathDB" id="FungiDB:RhiirA1_444398"/>
<organism evidence="1 2">
    <name type="scientific">Rhizophagus irregularis</name>
    <dbReference type="NCBI Taxonomy" id="588596"/>
    <lineage>
        <taxon>Eukaryota</taxon>
        <taxon>Fungi</taxon>
        <taxon>Fungi incertae sedis</taxon>
        <taxon>Mucoromycota</taxon>
        <taxon>Glomeromycotina</taxon>
        <taxon>Glomeromycetes</taxon>
        <taxon>Glomerales</taxon>
        <taxon>Glomeraceae</taxon>
        <taxon>Rhizophagus</taxon>
    </lineage>
</organism>
<dbReference type="EMBL" id="LLXH01000975">
    <property type="protein sequence ID" value="PKC61512.1"/>
    <property type="molecule type" value="Genomic_DNA"/>
</dbReference>
<name>A0A2I1EH93_9GLOM</name>
<evidence type="ECO:0000313" key="1">
    <source>
        <dbReference type="EMBL" id="PKC61512.1"/>
    </source>
</evidence>
<dbReference type="OrthoDB" id="2448400at2759"/>
<dbReference type="Proteomes" id="UP000232688">
    <property type="component" value="Unassembled WGS sequence"/>
</dbReference>
<accession>A0A2I1EH93</accession>
<evidence type="ECO:0000313" key="2">
    <source>
        <dbReference type="Proteomes" id="UP000232688"/>
    </source>
</evidence>
<proteinExistence type="predicted"/>